<comment type="similarity">
    <text evidence="4 16">Belongs to the CDP-alcohol phosphatidyltransferase class-I family.</text>
</comment>
<dbReference type="GO" id="GO:0016020">
    <property type="term" value="C:membrane"/>
    <property type="evidence" value="ECO:0007669"/>
    <property type="project" value="UniProtKB-SubCell"/>
</dbReference>
<dbReference type="GO" id="GO:0008654">
    <property type="term" value="P:phospholipid biosynthetic process"/>
    <property type="evidence" value="ECO:0007669"/>
    <property type="project" value="UniProtKB-KW"/>
</dbReference>
<evidence type="ECO:0000256" key="10">
    <source>
        <dbReference type="ARBA" id="ARBA00022989"/>
    </source>
</evidence>
<accession>A0A8D4UV09</accession>
<keyword evidence="8 16" id="KW-0808">Transferase</keyword>
<feature type="transmembrane region" description="Helical" evidence="17">
    <location>
        <begin position="121"/>
        <end position="139"/>
    </location>
</feature>
<evidence type="ECO:0000256" key="6">
    <source>
        <dbReference type="ARBA" id="ARBA00017171"/>
    </source>
</evidence>
<evidence type="ECO:0000256" key="12">
    <source>
        <dbReference type="ARBA" id="ARBA00023136"/>
    </source>
</evidence>
<feature type="transmembrane region" description="Helical" evidence="17">
    <location>
        <begin position="90"/>
        <end position="109"/>
    </location>
</feature>
<evidence type="ECO:0000256" key="3">
    <source>
        <dbReference type="ARBA" id="ARBA00004308"/>
    </source>
</evidence>
<dbReference type="KEGG" id="dho:Dia5BBH33_13770"/>
<keyword evidence="13" id="KW-0594">Phospholipid biosynthesis</keyword>
<dbReference type="InterPro" id="IPR048254">
    <property type="entry name" value="CDP_ALCOHOL_P_TRANSF_CS"/>
</dbReference>
<dbReference type="GO" id="GO:0012505">
    <property type="term" value="C:endomembrane system"/>
    <property type="evidence" value="ECO:0007669"/>
    <property type="project" value="UniProtKB-SubCell"/>
</dbReference>
<proteinExistence type="inferred from homology"/>
<dbReference type="GeneID" id="92716608"/>
<keyword evidence="7" id="KW-0444">Lipid biosynthesis</keyword>
<dbReference type="InterPro" id="IPR043130">
    <property type="entry name" value="CDP-OH_PTrfase_TM_dom"/>
</dbReference>
<feature type="transmembrane region" description="Helical" evidence="17">
    <location>
        <begin position="145"/>
        <end position="165"/>
    </location>
</feature>
<feature type="transmembrane region" description="Helical" evidence="17">
    <location>
        <begin position="30"/>
        <end position="46"/>
    </location>
</feature>
<evidence type="ECO:0000256" key="15">
    <source>
        <dbReference type="ARBA" id="ARBA00032361"/>
    </source>
</evidence>
<evidence type="ECO:0000256" key="7">
    <source>
        <dbReference type="ARBA" id="ARBA00022516"/>
    </source>
</evidence>
<evidence type="ECO:0000256" key="11">
    <source>
        <dbReference type="ARBA" id="ARBA00023098"/>
    </source>
</evidence>
<dbReference type="GO" id="GO:0003882">
    <property type="term" value="F:CDP-diacylglycerol-serine O-phosphatidyltransferase activity"/>
    <property type="evidence" value="ECO:0007669"/>
    <property type="project" value="UniProtKB-EC"/>
</dbReference>
<organism evidence="18 19">
    <name type="scientific">Dialister hominis</name>
    <dbReference type="NCBI Taxonomy" id="2582419"/>
    <lineage>
        <taxon>Bacteria</taxon>
        <taxon>Bacillati</taxon>
        <taxon>Bacillota</taxon>
        <taxon>Negativicutes</taxon>
        <taxon>Veillonellales</taxon>
        <taxon>Veillonellaceae</taxon>
        <taxon>Dialister</taxon>
    </lineage>
</organism>
<evidence type="ECO:0000256" key="13">
    <source>
        <dbReference type="ARBA" id="ARBA00023209"/>
    </source>
</evidence>
<sequence>MNKSWIANAVTATNALFGGLSIMMSVSGHYQLAAVFILIAMVADALDGRVARALHTAGPMGVELDSLSDDISFGIAAGTLMYAYQLKDLGALGFIPCALLGTFCAFRLARFNVKVSAVHGYFEGLPCPTTGVIVAAYVLSGIKIWNWLAMLCVLALAFLMVSEIHYPDNKGASADQLHLPALLGCLAFFLICTIIYWPAWAAVLCAAYIIFGIVNTYLNRRKAKRKQRRLRMKRRAQAQNGDAEGNVQ</sequence>
<dbReference type="Pfam" id="PF01066">
    <property type="entry name" value="CDP-OH_P_transf"/>
    <property type="match status" value="1"/>
</dbReference>
<evidence type="ECO:0000256" key="9">
    <source>
        <dbReference type="ARBA" id="ARBA00022692"/>
    </source>
</evidence>
<dbReference type="NCBIfam" id="TIGR00473">
    <property type="entry name" value="pssA"/>
    <property type="match status" value="1"/>
</dbReference>
<dbReference type="Gene3D" id="1.20.120.1760">
    <property type="match status" value="1"/>
</dbReference>
<feature type="transmembrane region" description="Helical" evidence="17">
    <location>
        <begin position="202"/>
        <end position="219"/>
    </location>
</feature>
<evidence type="ECO:0000256" key="1">
    <source>
        <dbReference type="ARBA" id="ARBA00000287"/>
    </source>
</evidence>
<dbReference type="AlphaFoldDB" id="A0A8D4UV09"/>
<dbReference type="Proteomes" id="UP000320585">
    <property type="component" value="Chromosome"/>
</dbReference>
<dbReference type="EMBL" id="AP019697">
    <property type="protein sequence ID" value="BBK25442.1"/>
    <property type="molecule type" value="Genomic_DNA"/>
</dbReference>
<evidence type="ECO:0000256" key="5">
    <source>
        <dbReference type="ARBA" id="ARBA00013174"/>
    </source>
</evidence>
<protein>
    <recommendedName>
        <fullName evidence="6">CDP-diacylglycerol--serine O-phosphatidyltransferase</fullName>
        <ecNumber evidence="5">2.7.8.8</ecNumber>
    </recommendedName>
    <alternativeName>
        <fullName evidence="15">Phosphatidylserine synthase</fullName>
    </alternativeName>
</protein>
<keyword evidence="10 17" id="KW-1133">Transmembrane helix</keyword>
<dbReference type="InterPro" id="IPR004533">
    <property type="entry name" value="CDP-diaglyc--ser_O-PTrfase"/>
</dbReference>
<dbReference type="PROSITE" id="PS00379">
    <property type="entry name" value="CDP_ALCOHOL_P_TRANSF"/>
    <property type="match status" value="1"/>
</dbReference>
<keyword evidence="14" id="KW-1208">Phospholipid metabolism</keyword>
<evidence type="ECO:0000313" key="19">
    <source>
        <dbReference type="Proteomes" id="UP000320585"/>
    </source>
</evidence>
<reference evidence="19" key="1">
    <citation type="submission" date="2019-05" db="EMBL/GenBank/DDBJ databases">
        <title>Complete genome sequencing of Dialister sp. strain 5BBH33.</title>
        <authorList>
            <person name="Sakamoto M."/>
            <person name="Murakami T."/>
            <person name="Mori H."/>
        </authorList>
    </citation>
    <scope>NUCLEOTIDE SEQUENCE [LARGE SCALE GENOMIC DNA]</scope>
    <source>
        <strain evidence="19">5BBH33</strain>
    </source>
</reference>
<evidence type="ECO:0000256" key="16">
    <source>
        <dbReference type="RuleBase" id="RU003750"/>
    </source>
</evidence>
<evidence type="ECO:0000256" key="14">
    <source>
        <dbReference type="ARBA" id="ARBA00023264"/>
    </source>
</evidence>
<comment type="catalytic activity">
    <reaction evidence="1">
        <text>a CDP-1,2-diacyl-sn-glycerol + L-serine = a 1,2-diacyl-sn-glycero-3-phospho-L-serine + CMP + H(+)</text>
        <dbReference type="Rhea" id="RHEA:16913"/>
        <dbReference type="ChEBI" id="CHEBI:15378"/>
        <dbReference type="ChEBI" id="CHEBI:33384"/>
        <dbReference type="ChEBI" id="CHEBI:57262"/>
        <dbReference type="ChEBI" id="CHEBI:58332"/>
        <dbReference type="ChEBI" id="CHEBI:60377"/>
        <dbReference type="EC" id="2.7.8.8"/>
    </reaction>
</comment>
<dbReference type="InterPro" id="IPR000462">
    <property type="entry name" value="CDP-OH_P_trans"/>
</dbReference>
<evidence type="ECO:0000313" key="18">
    <source>
        <dbReference type="EMBL" id="BBK25442.1"/>
    </source>
</evidence>
<dbReference type="OrthoDB" id="9777147at2"/>
<dbReference type="EC" id="2.7.8.8" evidence="5"/>
<keyword evidence="12 17" id="KW-0472">Membrane</keyword>
<evidence type="ECO:0000256" key="8">
    <source>
        <dbReference type="ARBA" id="ARBA00022679"/>
    </source>
</evidence>
<gene>
    <name evidence="18" type="primary">pssA</name>
    <name evidence="18" type="ORF">Dia5BBH33_13770</name>
</gene>
<name>A0A8D4UV09_9FIRM</name>
<evidence type="ECO:0000256" key="4">
    <source>
        <dbReference type="ARBA" id="ARBA00010441"/>
    </source>
</evidence>
<keyword evidence="9 17" id="KW-0812">Transmembrane</keyword>
<feature type="transmembrane region" description="Helical" evidence="17">
    <location>
        <begin position="177"/>
        <end position="196"/>
    </location>
</feature>
<keyword evidence="19" id="KW-1185">Reference proteome</keyword>
<evidence type="ECO:0000256" key="2">
    <source>
        <dbReference type="ARBA" id="ARBA00004141"/>
    </source>
</evidence>
<comment type="subcellular location">
    <subcellularLocation>
        <location evidence="3">Endomembrane system</location>
    </subcellularLocation>
    <subcellularLocation>
        <location evidence="2">Membrane</location>
        <topology evidence="2">Multi-pass membrane protein</topology>
    </subcellularLocation>
</comment>
<dbReference type="RefSeq" id="WP_022382606.1">
    <property type="nucleotide sequence ID" value="NZ_AP019697.1"/>
</dbReference>
<keyword evidence="11" id="KW-0443">Lipid metabolism</keyword>
<evidence type="ECO:0000256" key="17">
    <source>
        <dbReference type="SAM" id="Phobius"/>
    </source>
</evidence>